<dbReference type="InterPro" id="IPR036872">
    <property type="entry name" value="CH_dom_sf"/>
</dbReference>
<name>A0A3P6NQ47_9BILA</name>
<sequence length="145" mass="15972">MPELNLTNFHKNWNDGRALNALLDYCEPGLCPNWKDLDPANSEQHCEAAIRLAEEHFKIPGILSACDMSSPDLDELSCITYLSYFVKIAAPGYNATLRHVRKALGGKITGVFDGSCGSSTTHGRSINNIQKEIARNVWSTLGDHP</sequence>
<dbReference type="Gene3D" id="1.10.418.10">
    <property type="entry name" value="Calponin-like domain"/>
    <property type="match status" value="1"/>
</dbReference>
<reference evidence="3 4" key="1">
    <citation type="submission" date="2018-11" db="EMBL/GenBank/DDBJ databases">
        <authorList>
            <consortium name="Pathogen Informatics"/>
        </authorList>
    </citation>
    <scope>NUCLEOTIDE SEQUENCE [LARGE SCALE GENOMIC DNA]</scope>
</reference>
<feature type="domain" description="Calponin-homology (CH)" evidence="2">
    <location>
        <begin position="1"/>
        <end position="90"/>
    </location>
</feature>
<dbReference type="SUPFAM" id="SSF47576">
    <property type="entry name" value="Calponin-homology domain, CH-domain"/>
    <property type="match status" value="1"/>
</dbReference>
<dbReference type="EMBL" id="UYRT01000816">
    <property type="protein sequence ID" value="VDK28766.1"/>
    <property type="molecule type" value="Genomic_DNA"/>
</dbReference>
<evidence type="ECO:0000256" key="1">
    <source>
        <dbReference type="ARBA" id="ARBA00022737"/>
    </source>
</evidence>
<organism evidence="3 4">
    <name type="scientific">Gongylonema pulchrum</name>
    <dbReference type="NCBI Taxonomy" id="637853"/>
    <lineage>
        <taxon>Eukaryota</taxon>
        <taxon>Metazoa</taxon>
        <taxon>Ecdysozoa</taxon>
        <taxon>Nematoda</taxon>
        <taxon>Chromadorea</taxon>
        <taxon>Rhabditida</taxon>
        <taxon>Spirurina</taxon>
        <taxon>Spiruromorpha</taxon>
        <taxon>Spiruroidea</taxon>
        <taxon>Gongylonematidae</taxon>
        <taxon>Gongylonema</taxon>
    </lineage>
</organism>
<dbReference type="Proteomes" id="UP000271098">
    <property type="component" value="Unassembled WGS sequence"/>
</dbReference>
<dbReference type="AlphaFoldDB" id="A0A3P6NQ47"/>
<gene>
    <name evidence="3" type="ORF">GPUH_LOCUS805</name>
</gene>
<evidence type="ECO:0000259" key="2">
    <source>
        <dbReference type="PROSITE" id="PS50021"/>
    </source>
</evidence>
<dbReference type="InterPro" id="IPR044801">
    <property type="entry name" value="Filamin"/>
</dbReference>
<evidence type="ECO:0000313" key="4">
    <source>
        <dbReference type="Proteomes" id="UP000271098"/>
    </source>
</evidence>
<dbReference type="InterPro" id="IPR001715">
    <property type="entry name" value="CH_dom"/>
</dbReference>
<dbReference type="SMART" id="SM00033">
    <property type="entry name" value="CH"/>
    <property type="match status" value="1"/>
</dbReference>
<keyword evidence="4" id="KW-1185">Reference proteome</keyword>
<dbReference type="GO" id="GO:0051015">
    <property type="term" value="F:actin filament binding"/>
    <property type="evidence" value="ECO:0007669"/>
    <property type="project" value="InterPro"/>
</dbReference>
<proteinExistence type="predicted"/>
<dbReference type="Pfam" id="PF00307">
    <property type="entry name" value="CH"/>
    <property type="match status" value="1"/>
</dbReference>
<dbReference type="PANTHER" id="PTHR38537">
    <property type="entry name" value="JITTERBUG, ISOFORM N"/>
    <property type="match status" value="1"/>
</dbReference>
<evidence type="ECO:0000313" key="3">
    <source>
        <dbReference type="EMBL" id="VDK28766.1"/>
    </source>
</evidence>
<accession>A0A3P6NQ47</accession>
<dbReference type="PANTHER" id="PTHR38537:SF16">
    <property type="entry name" value="CALPONIN-HOMOLOGY (CH) DOMAIN-CONTAINING PROTEIN"/>
    <property type="match status" value="1"/>
</dbReference>
<dbReference type="OrthoDB" id="18740at2759"/>
<dbReference type="PROSITE" id="PS50021">
    <property type="entry name" value="CH"/>
    <property type="match status" value="1"/>
</dbReference>
<keyword evidence="1" id="KW-0677">Repeat</keyword>
<protein>
    <recommendedName>
        <fullName evidence="2">Calponin-homology (CH) domain-containing protein</fullName>
    </recommendedName>
</protein>
<dbReference type="GO" id="GO:0030036">
    <property type="term" value="P:actin cytoskeleton organization"/>
    <property type="evidence" value="ECO:0007669"/>
    <property type="project" value="InterPro"/>
</dbReference>